<name>A0A9D1PXK4_9BACT</name>
<protein>
    <submittedName>
        <fullName evidence="3">DotA/TraY family protein</fullName>
    </submittedName>
</protein>
<evidence type="ECO:0000256" key="1">
    <source>
        <dbReference type="SAM" id="MobiDB-lite"/>
    </source>
</evidence>
<feature type="transmembrane region" description="Helical" evidence="2">
    <location>
        <begin position="99"/>
        <end position="120"/>
    </location>
</feature>
<feature type="transmembrane region" description="Helical" evidence="2">
    <location>
        <begin position="47"/>
        <end position="78"/>
    </location>
</feature>
<reference evidence="3" key="2">
    <citation type="submission" date="2021-04" db="EMBL/GenBank/DDBJ databases">
        <authorList>
            <person name="Gilroy R."/>
        </authorList>
    </citation>
    <scope>NUCLEOTIDE SEQUENCE</scope>
    <source>
        <strain evidence="3">ChiHecec2B26-446</strain>
    </source>
</reference>
<evidence type="ECO:0000313" key="4">
    <source>
        <dbReference type="Proteomes" id="UP000886752"/>
    </source>
</evidence>
<accession>A0A9D1PXK4</accession>
<sequence>MAELFPGLADLAPTDLSVQVLTALLGRGWNELSSLSQPGSDAVMDNLLFTLFNVLNCCCAIVVAWLFILTTLSATLGAAQDGQGIAGRRYSSAWIPLRYSFAMGAITPVFSGLNAMQVLMLSCISLSVQFADTMWQQGLEHISATGSVLSRSQPVVAASAGQVLPVLMEHHVLQKYFRESECCAMASDSRRYEADWSQNSYVIRFELPPVLNCPNLRGDDGSGLTLNPSLSFGDLGAITVSTPVQAASEALARVLRPGGSLYEAAGRSVEAALQAPDEDRFRAADMAALARLYQDSVSAALKSASTQVLEEKRELLTSFGEQAATGGWWMAGSYYWTLAKMAADSVEAMQDRTTAQPVNLQALSDFMNPDLERMLTLARELGSRAGSLASEGSGTVNPVTGSTLVAGSGEREEAVDHNDGSVTTLLAGFFSGASHAISEFALDEADVGSSLIAGLGGHDLVFNVVKAARTLMNVCENCVISYMSLKLFAHSLGVLVKNPVTGGIAGAAEGVLDLVGKVALAIAAPLWLVCWFYAYMLPMLPFLAWFVAIIGWLVLCLEAVAACPLWLVAHCMPEGDGFAGLSARAGYALFLSVLLRPLLLVLAFFMCMIVLSVSGSFMGTLLVPFFDVQGGAFATGGFGTSGFGITASISTVLLVGLVCGIGTWKLFTLITVIPDRIIRWAGQLVASLGDFNAERSLQQDRATMDSTAARLIPSVAAGSAIGAIANAGPRRTASAYHAAPRSGSGPDSQLDQALAQGTRGDTRTGSDQG</sequence>
<dbReference type="InterPro" id="IPR027628">
    <property type="entry name" value="DotA_TraY"/>
</dbReference>
<reference evidence="3" key="1">
    <citation type="journal article" date="2021" name="PeerJ">
        <title>Extensive microbial diversity within the chicken gut microbiome revealed by metagenomics and culture.</title>
        <authorList>
            <person name="Gilroy R."/>
            <person name="Ravi A."/>
            <person name="Getino M."/>
            <person name="Pursley I."/>
            <person name="Horton D.L."/>
            <person name="Alikhan N.F."/>
            <person name="Baker D."/>
            <person name="Gharbi K."/>
            <person name="Hall N."/>
            <person name="Watson M."/>
            <person name="Adriaenssens E.M."/>
            <person name="Foster-Nyarko E."/>
            <person name="Jarju S."/>
            <person name="Secka A."/>
            <person name="Antonio M."/>
            <person name="Oren A."/>
            <person name="Chaudhuri R.R."/>
            <person name="La Ragione R."/>
            <person name="Hildebrand F."/>
            <person name="Pallen M.J."/>
        </authorList>
    </citation>
    <scope>NUCLEOTIDE SEQUENCE</scope>
    <source>
        <strain evidence="3">ChiHecec2B26-446</strain>
    </source>
</reference>
<dbReference type="EMBL" id="DXHV01000055">
    <property type="protein sequence ID" value="HIW00584.1"/>
    <property type="molecule type" value="Genomic_DNA"/>
</dbReference>
<evidence type="ECO:0000313" key="3">
    <source>
        <dbReference type="EMBL" id="HIW00584.1"/>
    </source>
</evidence>
<dbReference type="NCBIfam" id="TIGR04346">
    <property type="entry name" value="DotA_TraY"/>
    <property type="match status" value="1"/>
</dbReference>
<feature type="transmembrane region" description="Helical" evidence="2">
    <location>
        <begin position="514"/>
        <end position="535"/>
    </location>
</feature>
<dbReference type="Proteomes" id="UP000886752">
    <property type="component" value="Unassembled WGS sequence"/>
</dbReference>
<feature type="transmembrane region" description="Helical" evidence="2">
    <location>
        <begin position="542"/>
        <end position="567"/>
    </location>
</feature>
<organism evidence="3 4">
    <name type="scientific">Candidatus Desulfovibrio intestinipullorum</name>
    <dbReference type="NCBI Taxonomy" id="2838536"/>
    <lineage>
        <taxon>Bacteria</taxon>
        <taxon>Pseudomonadati</taxon>
        <taxon>Thermodesulfobacteriota</taxon>
        <taxon>Desulfovibrionia</taxon>
        <taxon>Desulfovibrionales</taxon>
        <taxon>Desulfovibrionaceae</taxon>
        <taxon>Desulfovibrio</taxon>
    </lineage>
</organism>
<feature type="transmembrane region" description="Helical" evidence="2">
    <location>
        <begin position="587"/>
        <end position="611"/>
    </location>
</feature>
<evidence type="ECO:0000256" key="2">
    <source>
        <dbReference type="SAM" id="Phobius"/>
    </source>
</evidence>
<feature type="transmembrane region" description="Helical" evidence="2">
    <location>
        <begin position="645"/>
        <end position="667"/>
    </location>
</feature>
<feature type="compositionally biased region" description="Basic and acidic residues" evidence="1">
    <location>
        <begin position="760"/>
        <end position="769"/>
    </location>
</feature>
<keyword evidence="2" id="KW-1133">Transmembrane helix</keyword>
<keyword evidence="2" id="KW-0472">Membrane</keyword>
<gene>
    <name evidence="3" type="ORF">H9894_05270</name>
</gene>
<proteinExistence type="predicted"/>
<comment type="caution">
    <text evidence="3">The sequence shown here is derived from an EMBL/GenBank/DDBJ whole genome shotgun (WGS) entry which is preliminary data.</text>
</comment>
<keyword evidence="2" id="KW-0812">Transmembrane</keyword>
<feature type="region of interest" description="Disordered" evidence="1">
    <location>
        <begin position="732"/>
        <end position="769"/>
    </location>
</feature>
<dbReference type="AlphaFoldDB" id="A0A9D1PXK4"/>